<dbReference type="CDD" id="cd02511">
    <property type="entry name" value="Beta4Glucosyltransferase"/>
    <property type="match status" value="1"/>
</dbReference>
<dbReference type="Gene3D" id="1.25.40.10">
    <property type="entry name" value="Tetratricopeptide repeat domain"/>
    <property type="match status" value="1"/>
</dbReference>
<dbReference type="EMBL" id="CP002219">
    <property type="protein sequence ID" value="ADQ06810.1"/>
    <property type="molecule type" value="Genomic_DNA"/>
</dbReference>
<dbReference type="Proteomes" id="UP000006890">
    <property type="component" value="Chromosome"/>
</dbReference>
<feature type="repeat" description="TPR" evidence="1">
    <location>
        <begin position="278"/>
        <end position="311"/>
    </location>
</feature>
<dbReference type="SMART" id="SM00028">
    <property type="entry name" value="TPR"/>
    <property type="match status" value="4"/>
</dbReference>
<protein>
    <submittedName>
        <fullName evidence="3">Glycosyl transferase family 2</fullName>
    </submittedName>
</protein>
<evidence type="ECO:0000259" key="2">
    <source>
        <dbReference type="Pfam" id="PF00535"/>
    </source>
</evidence>
<organism evidence="3 4">
    <name type="scientific">Caldicellulosiruptor hydrothermalis (strain DSM 18901 / VKM B-2411 / 108)</name>
    <dbReference type="NCBI Taxonomy" id="632292"/>
    <lineage>
        <taxon>Bacteria</taxon>
        <taxon>Bacillati</taxon>
        <taxon>Bacillota</taxon>
        <taxon>Bacillota incertae sedis</taxon>
        <taxon>Caldicellulosiruptorales</taxon>
        <taxon>Caldicellulosiruptoraceae</taxon>
        <taxon>Caldicellulosiruptor</taxon>
    </lineage>
</organism>
<keyword evidence="1" id="KW-0802">TPR repeat</keyword>
<reference evidence="3 4" key="2">
    <citation type="journal article" date="2011" name="J. Bacteriol.">
        <title>Complete genome sequences for the anaerobic, extremely thermophilic plant biomass-degrading bacteria Caldicellulosiruptor hydrothermalis, Caldicellulosiruptor kristjanssonii, Caldicellulosiruptor kronotskyensis, Caldicellulosiruptor owensenis, and Caldicellulosiruptor lactoaceticus.</title>
        <authorList>
            <person name="Blumer-Schuette S.E."/>
            <person name="Ozdemir I."/>
            <person name="Mistry D."/>
            <person name="Lucas S."/>
            <person name="Lapidus A."/>
            <person name="Cheng J.F."/>
            <person name="Goodwin L.A."/>
            <person name="Pitluck S."/>
            <person name="Land M.L."/>
            <person name="Hauser L.J."/>
            <person name="Woyke T."/>
            <person name="Mikhailova N."/>
            <person name="Pati A."/>
            <person name="Kyrpides N.C."/>
            <person name="Ivanova N."/>
            <person name="Detter J.C."/>
            <person name="Walston-Davenport K."/>
            <person name="Han S."/>
            <person name="Adams M.W."/>
            <person name="Kelly R.M."/>
        </authorList>
    </citation>
    <scope>NUCLEOTIDE SEQUENCE [LARGE SCALE GENOMIC DNA]</scope>
    <source>
        <strain evidence="4">DSM 18901 / VKM B-2411 / 108</strain>
    </source>
</reference>
<dbReference type="Pfam" id="PF00535">
    <property type="entry name" value="Glycos_transf_2"/>
    <property type="match status" value="1"/>
</dbReference>
<dbReference type="PANTHER" id="PTHR43630:SF2">
    <property type="entry name" value="GLYCOSYLTRANSFERASE"/>
    <property type="match status" value="1"/>
</dbReference>
<name>E4Q8G5_CALH1</name>
<dbReference type="CAZy" id="GT2">
    <property type="family name" value="Glycosyltransferase Family 2"/>
</dbReference>
<dbReference type="SUPFAM" id="SSF53448">
    <property type="entry name" value="Nucleotide-diphospho-sugar transferases"/>
    <property type="match status" value="1"/>
</dbReference>
<gene>
    <name evidence="3" type="ordered locus">Calhy_1084</name>
</gene>
<evidence type="ECO:0000313" key="4">
    <source>
        <dbReference type="Proteomes" id="UP000006890"/>
    </source>
</evidence>
<dbReference type="InterPro" id="IPR019734">
    <property type="entry name" value="TPR_rpt"/>
</dbReference>
<accession>E4Q8G5</accession>
<keyword evidence="3" id="KW-0808">Transferase</keyword>
<dbReference type="HOGENOM" id="CLU_025119_0_0_9"/>
<reference key="1">
    <citation type="submission" date="2010-09" db="EMBL/GenBank/DDBJ databases">
        <title>Complete sequence of Caldicellulosiruptor hydrothermalis 108.</title>
        <authorList>
            <consortium name="US DOE Joint Genome Institute"/>
            <person name="Lucas S."/>
            <person name="Copeland A."/>
            <person name="Lapidus A."/>
            <person name="Cheng J.-F."/>
            <person name="Bruce D."/>
            <person name="Goodwin L."/>
            <person name="Pitluck S."/>
            <person name="Davenport K."/>
            <person name="Detter J.C."/>
            <person name="Han C."/>
            <person name="Tapia R."/>
            <person name="Land M."/>
            <person name="Hauser L."/>
            <person name="Chang Y.-J."/>
            <person name="Jeffries C."/>
            <person name="Kyrpides N."/>
            <person name="Ivanova N."/>
            <person name="Mikhailova N."/>
            <person name="Blumer-Schuette S.E."/>
            <person name="Kelly R.M."/>
            <person name="Woyke T."/>
        </authorList>
    </citation>
    <scope>NUCLEOTIDE SEQUENCE</scope>
    <source>
        <strain>108</strain>
    </source>
</reference>
<dbReference type="AlphaFoldDB" id="E4Q8G5"/>
<dbReference type="InterPro" id="IPR001173">
    <property type="entry name" value="Glyco_trans_2-like"/>
</dbReference>
<dbReference type="InterPro" id="IPR029044">
    <property type="entry name" value="Nucleotide-diphossugar_trans"/>
</dbReference>
<dbReference type="eggNOG" id="COG0457">
    <property type="taxonomic scope" value="Bacteria"/>
</dbReference>
<keyword evidence="4" id="KW-1185">Reference proteome</keyword>
<feature type="domain" description="Glycosyltransferase 2-like" evidence="2">
    <location>
        <begin position="7"/>
        <end position="145"/>
    </location>
</feature>
<dbReference type="RefSeq" id="WP_013402991.1">
    <property type="nucleotide sequence ID" value="NC_014652.1"/>
</dbReference>
<dbReference type="PANTHER" id="PTHR43630">
    <property type="entry name" value="POLY-BETA-1,6-N-ACETYL-D-GLUCOSAMINE SYNTHASE"/>
    <property type="match status" value="1"/>
</dbReference>
<dbReference type="Gene3D" id="3.90.550.10">
    <property type="entry name" value="Spore Coat Polysaccharide Biosynthesis Protein SpsA, Chain A"/>
    <property type="match status" value="1"/>
</dbReference>
<dbReference type="OrthoDB" id="9815923at2"/>
<dbReference type="eggNOG" id="COG0463">
    <property type="taxonomic scope" value="Bacteria"/>
</dbReference>
<proteinExistence type="predicted"/>
<dbReference type="GO" id="GO:0016740">
    <property type="term" value="F:transferase activity"/>
    <property type="evidence" value="ECO:0007669"/>
    <property type="project" value="UniProtKB-KW"/>
</dbReference>
<sequence length="630" mass="75225">MADVRLSICMMVMDEEKNLKRCLESLKPLLLREDVELIIVDTGSKDKAVEIAKNYATKIYFKEWNHDFSDMRNYTISLASGDWVFILDADEEIENPENVIDEIEKAEKKQAKTICLTVKNLTQEEDKKNYVINISPRIFKKNYIKYWGKVHNQPIYHEPVYYSDIAIYHYGYILLDTKLMEYKYKRTVTLLLKELEKDPTNIYYRYQLGVSYSMYGKLKEASIEFEKAYNLLRTQNSEIKKRFVVLYCLYAKTLLGLGLYDIAREIAEEGINYNSDYVDLYYIAGQSLYMIGRRKEAVEYFKKYLNFFAKNEKPQILNDPSLAFYYVNDYYIDQAISYILQYYFDTKNFGEVKNYIDLFRDNSSRLKHYVLMYLETQEYKKLKEFYVQSEQKEKIAELIEKFIVDLKLDEEERNKLYKEFATVDNLYGKYAELWINPVEAADIINYIFNYGEIKNLSAFYFKALLCHLDKKEFLLKKLKEIDILTLRVKIAEALTAKFIDFEDVISLLEVIKTEKADIDILARYTSLALLVLLNFPRQSDERLYEIFLNYTENGILLMSRLYENEEIKEKYRYFLSEEEKYFALMYLIYLSLQEKRMDKSIKYLREAITTMPKLVKHLKRFSKDILGVDV</sequence>
<dbReference type="SUPFAM" id="SSF48452">
    <property type="entry name" value="TPR-like"/>
    <property type="match status" value="1"/>
</dbReference>
<dbReference type="PROSITE" id="PS50005">
    <property type="entry name" value="TPR"/>
    <property type="match status" value="1"/>
</dbReference>
<evidence type="ECO:0000313" key="3">
    <source>
        <dbReference type="EMBL" id="ADQ06810.1"/>
    </source>
</evidence>
<dbReference type="InterPro" id="IPR011990">
    <property type="entry name" value="TPR-like_helical_dom_sf"/>
</dbReference>
<dbReference type="STRING" id="632292.Calhy_1084"/>
<evidence type="ECO:0000256" key="1">
    <source>
        <dbReference type="PROSITE-ProRule" id="PRU00339"/>
    </source>
</evidence>
<dbReference type="KEGG" id="chd:Calhy_1084"/>